<feature type="non-terminal residue" evidence="10">
    <location>
        <position position="461"/>
    </location>
</feature>
<dbReference type="GO" id="GO:0090447">
    <property type="term" value="F:glycerol-3-phosphate 2-O-acyltransferase activity"/>
    <property type="evidence" value="ECO:0007669"/>
    <property type="project" value="TreeGrafter"/>
</dbReference>
<dbReference type="Proteomes" id="UP000015453">
    <property type="component" value="Unassembled WGS sequence"/>
</dbReference>
<evidence type="ECO:0000256" key="6">
    <source>
        <dbReference type="ARBA" id="ARBA00023136"/>
    </source>
</evidence>
<keyword evidence="7" id="KW-0012">Acyltransferase</keyword>
<feature type="transmembrane region" description="Helical" evidence="8">
    <location>
        <begin position="201"/>
        <end position="225"/>
    </location>
</feature>
<evidence type="ECO:0000259" key="9">
    <source>
        <dbReference type="SMART" id="SM00563"/>
    </source>
</evidence>
<dbReference type="SMART" id="SM00563">
    <property type="entry name" value="PlsC"/>
    <property type="match status" value="1"/>
</dbReference>
<dbReference type="EMBL" id="AUSU01001243">
    <property type="protein sequence ID" value="EPS71484.1"/>
    <property type="molecule type" value="Genomic_DNA"/>
</dbReference>
<evidence type="ECO:0000256" key="3">
    <source>
        <dbReference type="ARBA" id="ARBA00022679"/>
    </source>
</evidence>
<dbReference type="InterPro" id="IPR056462">
    <property type="entry name" value="HAD_RAM2/GPAT1-8"/>
</dbReference>
<feature type="transmembrane region" description="Helical" evidence="8">
    <location>
        <begin position="20"/>
        <end position="46"/>
    </location>
</feature>
<keyword evidence="11" id="KW-1185">Reference proteome</keyword>
<evidence type="ECO:0000256" key="7">
    <source>
        <dbReference type="ARBA" id="ARBA00023315"/>
    </source>
</evidence>
<comment type="caution">
    <text evidence="10">The sequence shown here is derived from an EMBL/GenBank/DDBJ whole genome shotgun (WGS) entry which is preliminary data.</text>
</comment>
<dbReference type="OrthoDB" id="1854593at2759"/>
<keyword evidence="3" id="KW-0808">Transferase</keyword>
<dbReference type="SUPFAM" id="SSF69593">
    <property type="entry name" value="Glycerol-3-phosphate (1)-acyltransferase"/>
    <property type="match status" value="1"/>
</dbReference>
<dbReference type="GO" id="GO:0016020">
    <property type="term" value="C:membrane"/>
    <property type="evidence" value="ECO:0007669"/>
    <property type="project" value="UniProtKB-SubCell"/>
</dbReference>
<keyword evidence="6 8" id="KW-0472">Membrane</keyword>
<dbReference type="PANTHER" id="PTHR15486:SF54">
    <property type="entry name" value="GLYCEROL-3-PHOSPHATE ACYLTRANSFERASE 7"/>
    <property type="match status" value="1"/>
</dbReference>
<evidence type="ECO:0000256" key="2">
    <source>
        <dbReference type="ARBA" id="ARBA00007937"/>
    </source>
</evidence>
<keyword evidence="4 8" id="KW-0812">Transmembrane</keyword>
<dbReference type="AlphaFoldDB" id="S8CVR0"/>
<sequence>MDSVVVAELEGTLLKDPSVFSYFMLIAFEASGPIRFALLLALWPLIRLLELFGRGEGGIKLAAFVATAGVYSGEIESAAKAVLPKFLYDDIEMEVWGEFSSRKRRVVVTKMPRVMVERFVREHLGAETVVGSELAVTRFGYATGFLVGGFDSISESVAELLRNEHGSGAVFLKKRSCHVIRPPPVIFHDGRLVKRPTPSTALLILLWFPIGILLAIVRILIGAIIPMKAHPFVAGFMGEISVRGTPPPASSVAGGNRGYLYVCTHRTLMDPVVLSIVLQRRIPAVTYSLSRVSELISPIPTVRLTRIRDLDAMKIEKELEKGDLVVCPEGTTCREPFLLRFSALFAELTDRIVPVAMNYRVSFFHGTTACGWKALDPIFLLMNPKPVYEVTFLNQLPLEVTCSAGKTPYEVANHVQKILAAALGFECTNLTRKDKYRILAGNDGTVGKSHHLITELKNMIS</sequence>
<proteinExistence type="inferred from homology"/>
<accession>S8CVR0</accession>
<name>S8CVR0_9LAMI</name>
<dbReference type="Pfam" id="PF23270">
    <property type="entry name" value="HAD_RAM2_N"/>
    <property type="match status" value="1"/>
</dbReference>
<dbReference type="InterPro" id="IPR002123">
    <property type="entry name" value="Plipid/glycerol_acylTrfase"/>
</dbReference>
<evidence type="ECO:0000313" key="10">
    <source>
        <dbReference type="EMBL" id="EPS71484.1"/>
    </source>
</evidence>
<organism evidence="10 11">
    <name type="scientific">Genlisea aurea</name>
    <dbReference type="NCBI Taxonomy" id="192259"/>
    <lineage>
        <taxon>Eukaryota</taxon>
        <taxon>Viridiplantae</taxon>
        <taxon>Streptophyta</taxon>
        <taxon>Embryophyta</taxon>
        <taxon>Tracheophyta</taxon>
        <taxon>Spermatophyta</taxon>
        <taxon>Magnoliopsida</taxon>
        <taxon>eudicotyledons</taxon>
        <taxon>Gunneridae</taxon>
        <taxon>Pentapetalae</taxon>
        <taxon>asterids</taxon>
        <taxon>lamiids</taxon>
        <taxon>Lamiales</taxon>
        <taxon>Lentibulariaceae</taxon>
        <taxon>Genlisea</taxon>
    </lineage>
</organism>
<evidence type="ECO:0000256" key="4">
    <source>
        <dbReference type="ARBA" id="ARBA00022692"/>
    </source>
</evidence>
<reference evidence="10 11" key="1">
    <citation type="journal article" date="2013" name="BMC Genomics">
        <title>The miniature genome of a carnivorous plant Genlisea aurea contains a low number of genes and short non-coding sequences.</title>
        <authorList>
            <person name="Leushkin E.V."/>
            <person name="Sutormin R.A."/>
            <person name="Nabieva E.R."/>
            <person name="Penin A.A."/>
            <person name="Kondrashov A.S."/>
            <person name="Logacheva M.D."/>
        </authorList>
    </citation>
    <scope>NUCLEOTIDE SEQUENCE [LARGE SCALE GENOMIC DNA]</scope>
</reference>
<protein>
    <recommendedName>
        <fullName evidence="9">Phospholipid/glycerol acyltransferase domain-containing protein</fullName>
    </recommendedName>
</protein>
<dbReference type="CDD" id="cd06551">
    <property type="entry name" value="LPLAT"/>
    <property type="match status" value="1"/>
</dbReference>
<dbReference type="PANTHER" id="PTHR15486">
    <property type="entry name" value="ANCIENT UBIQUITOUS PROTEIN"/>
    <property type="match status" value="1"/>
</dbReference>
<feature type="domain" description="Phospholipid/glycerol acyltransferase" evidence="9">
    <location>
        <begin position="259"/>
        <end position="360"/>
    </location>
</feature>
<dbReference type="Pfam" id="PF01553">
    <property type="entry name" value="Acyltransferase"/>
    <property type="match status" value="1"/>
</dbReference>
<evidence type="ECO:0000256" key="1">
    <source>
        <dbReference type="ARBA" id="ARBA00004141"/>
    </source>
</evidence>
<dbReference type="GO" id="GO:0016791">
    <property type="term" value="F:phosphatase activity"/>
    <property type="evidence" value="ECO:0007669"/>
    <property type="project" value="TreeGrafter"/>
</dbReference>
<gene>
    <name evidence="10" type="ORF">M569_03273</name>
</gene>
<evidence type="ECO:0000313" key="11">
    <source>
        <dbReference type="Proteomes" id="UP000015453"/>
    </source>
</evidence>
<comment type="similarity">
    <text evidence="2">Belongs to the GPAT/DAPAT family.</text>
</comment>
<keyword evidence="5 8" id="KW-1133">Transmembrane helix</keyword>
<evidence type="ECO:0000256" key="5">
    <source>
        <dbReference type="ARBA" id="ARBA00022989"/>
    </source>
</evidence>
<evidence type="ECO:0000256" key="8">
    <source>
        <dbReference type="SAM" id="Phobius"/>
    </source>
</evidence>
<comment type="subcellular location">
    <subcellularLocation>
        <location evidence="1">Membrane</location>
        <topology evidence="1">Multi-pass membrane protein</topology>
    </subcellularLocation>
</comment>
<dbReference type="GO" id="GO:0010143">
    <property type="term" value="P:cutin biosynthetic process"/>
    <property type="evidence" value="ECO:0007669"/>
    <property type="project" value="TreeGrafter"/>
</dbReference>